<reference evidence="1 2" key="2">
    <citation type="journal article" date="2022" name="Mol. Ecol. Resour.">
        <title>The genomes of chicory, endive, great burdock and yacon provide insights into Asteraceae paleo-polyploidization history and plant inulin production.</title>
        <authorList>
            <person name="Fan W."/>
            <person name="Wang S."/>
            <person name="Wang H."/>
            <person name="Wang A."/>
            <person name="Jiang F."/>
            <person name="Liu H."/>
            <person name="Zhao H."/>
            <person name="Xu D."/>
            <person name="Zhang Y."/>
        </authorList>
    </citation>
    <scope>NUCLEOTIDE SEQUENCE [LARGE SCALE GENOMIC DNA]</scope>
    <source>
        <strain evidence="2">cv. Niubang</strain>
    </source>
</reference>
<sequence length="194" mass="21562">MASKSKKAEYPAFTNFTIKVEAKPRSWSRTVTRILNSVEGVITFKTEDDGNINISGYIEPTVLLKCLRKLGKSAHLVHWQYGECSNNMYVKKPELTTNKNGNGIANANGYCLYPGGYNIGYDYPGYGRNYDAYDQLEFAGNGCECNRHQIEKPKTPEKSASASTSTSKYCRLKLKTISPNLTLVTVILAATVHD</sequence>
<gene>
    <name evidence="1" type="ORF">L6452_00295</name>
</gene>
<dbReference type="Proteomes" id="UP001055879">
    <property type="component" value="Linkage Group LG01"/>
</dbReference>
<evidence type="ECO:0000313" key="1">
    <source>
        <dbReference type="EMBL" id="KAI3769195.1"/>
    </source>
</evidence>
<comment type="caution">
    <text evidence="1">The sequence shown here is derived from an EMBL/GenBank/DDBJ whole genome shotgun (WGS) entry which is preliminary data.</text>
</comment>
<keyword evidence="2" id="KW-1185">Reference proteome</keyword>
<reference evidence="2" key="1">
    <citation type="journal article" date="2022" name="Mol. Ecol. Resour.">
        <title>The genomes of chicory, endive, great burdock and yacon provide insights into Asteraceae palaeo-polyploidization history and plant inulin production.</title>
        <authorList>
            <person name="Fan W."/>
            <person name="Wang S."/>
            <person name="Wang H."/>
            <person name="Wang A."/>
            <person name="Jiang F."/>
            <person name="Liu H."/>
            <person name="Zhao H."/>
            <person name="Xu D."/>
            <person name="Zhang Y."/>
        </authorList>
    </citation>
    <scope>NUCLEOTIDE SEQUENCE [LARGE SCALE GENOMIC DNA]</scope>
    <source>
        <strain evidence="2">cv. Niubang</strain>
    </source>
</reference>
<organism evidence="1 2">
    <name type="scientific">Arctium lappa</name>
    <name type="common">Greater burdock</name>
    <name type="synonym">Lappa major</name>
    <dbReference type="NCBI Taxonomy" id="4217"/>
    <lineage>
        <taxon>Eukaryota</taxon>
        <taxon>Viridiplantae</taxon>
        <taxon>Streptophyta</taxon>
        <taxon>Embryophyta</taxon>
        <taxon>Tracheophyta</taxon>
        <taxon>Spermatophyta</taxon>
        <taxon>Magnoliopsida</taxon>
        <taxon>eudicotyledons</taxon>
        <taxon>Gunneridae</taxon>
        <taxon>Pentapetalae</taxon>
        <taxon>asterids</taxon>
        <taxon>campanulids</taxon>
        <taxon>Asterales</taxon>
        <taxon>Asteraceae</taxon>
        <taxon>Carduoideae</taxon>
        <taxon>Cardueae</taxon>
        <taxon>Arctiinae</taxon>
        <taxon>Arctium</taxon>
    </lineage>
</organism>
<proteinExistence type="predicted"/>
<name>A0ACB9FEB3_ARCLA</name>
<accession>A0ACB9FEB3</accession>
<evidence type="ECO:0000313" key="2">
    <source>
        <dbReference type="Proteomes" id="UP001055879"/>
    </source>
</evidence>
<dbReference type="EMBL" id="CM042047">
    <property type="protein sequence ID" value="KAI3769195.1"/>
    <property type="molecule type" value="Genomic_DNA"/>
</dbReference>
<protein>
    <submittedName>
        <fullName evidence="1">Uncharacterized protein</fullName>
    </submittedName>
</protein>